<comment type="function">
    <text evidence="5 7">Removes the formyl group from the N-terminal Met of newly synthesized proteins.</text>
</comment>
<dbReference type="PRINTS" id="PR01576">
    <property type="entry name" value="PDEFORMYLASE"/>
</dbReference>
<dbReference type="NCBIfam" id="NF001159">
    <property type="entry name" value="PRK00150.1-3"/>
    <property type="match status" value="1"/>
</dbReference>
<dbReference type="GO" id="GO:0006412">
    <property type="term" value="P:translation"/>
    <property type="evidence" value="ECO:0007669"/>
    <property type="project" value="UniProtKB-KW"/>
</dbReference>
<dbReference type="EC" id="3.5.1.88" evidence="7"/>
<dbReference type="Pfam" id="PF01327">
    <property type="entry name" value="Pep_deformylase"/>
    <property type="match status" value="1"/>
</dbReference>
<evidence type="ECO:0000313" key="8">
    <source>
        <dbReference type="EMBL" id="CAH0389090.1"/>
    </source>
</evidence>
<evidence type="ECO:0000256" key="7">
    <source>
        <dbReference type="RuleBase" id="RU362111"/>
    </source>
</evidence>
<dbReference type="InterPro" id="IPR036821">
    <property type="entry name" value="Peptide_deformylase_sf"/>
</dbReference>
<proteinExistence type="inferred from homology"/>
<dbReference type="SUPFAM" id="SSF56420">
    <property type="entry name" value="Peptide deformylase"/>
    <property type="match status" value="1"/>
</dbReference>
<dbReference type="GO" id="GO:0046872">
    <property type="term" value="F:metal ion binding"/>
    <property type="evidence" value="ECO:0007669"/>
    <property type="project" value="UniProtKB-KW"/>
</dbReference>
<evidence type="ECO:0000256" key="2">
    <source>
        <dbReference type="ARBA" id="ARBA00022723"/>
    </source>
</evidence>
<dbReference type="GO" id="GO:0042586">
    <property type="term" value="F:peptide deformylase activity"/>
    <property type="evidence" value="ECO:0007669"/>
    <property type="project" value="UniProtKB-EC"/>
</dbReference>
<evidence type="ECO:0000256" key="4">
    <source>
        <dbReference type="ARBA" id="ARBA00022917"/>
    </source>
</evidence>
<keyword evidence="2 7" id="KW-0479">Metal-binding</keyword>
<dbReference type="InterPro" id="IPR023635">
    <property type="entry name" value="Peptide_deformylase"/>
</dbReference>
<keyword evidence="3 7" id="KW-0378">Hydrolase</keyword>
<evidence type="ECO:0000256" key="6">
    <source>
        <dbReference type="ARBA" id="ARBA00048875"/>
    </source>
</evidence>
<dbReference type="HAMAP" id="MF_00163">
    <property type="entry name" value="Pep_deformylase"/>
    <property type="match status" value="1"/>
</dbReference>
<dbReference type="PANTHER" id="PTHR10458:SF2">
    <property type="entry name" value="PEPTIDE DEFORMYLASE, MITOCHONDRIAL"/>
    <property type="match status" value="1"/>
</dbReference>
<dbReference type="Proteomes" id="UP001152759">
    <property type="component" value="Chromosome 4"/>
</dbReference>
<dbReference type="EMBL" id="OU963865">
    <property type="protein sequence ID" value="CAH0389090.1"/>
    <property type="molecule type" value="Genomic_DNA"/>
</dbReference>
<dbReference type="GO" id="GO:0005739">
    <property type="term" value="C:mitochondrion"/>
    <property type="evidence" value="ECO:0007669"/>
    <property type="project" value="UniProtKB-ARBA"/>
</dbReference>
<keyword evidence="9" id="KW-1185">Reference proteome</keyword>
<sequence length="221" mass="25211">MSKLAYRLKSIYLAYMAKPKLPIPPYKHIVQLGDPILRYKAEPVPLSEIGTPEFCQIISLMAKALEIFNIAGLSAPQIGVGKRIMAFQYPRSKDSTYDEKSYKAMEMEEVPLQFWINPELKILDWDKVSHPEGCASLKGLCADVPRYKKVALKGYDERGQEKTLEASGWTARIIQHEMDHLDGDFFVDKMVPKTLKNSGWQLINLKQGRIKLDFGPFNMDT</sequence>
<name>A0A9P0F2F7_BEMTA</name>
<dbReference type="AlphaFoldDB" id="A0A9P0F2F7"/>
<evidence type="ECO:0000313" key="9">
    <source>
        <dbReference type="Proteomes" id="UP001152759"/>
    </source>
</evidence>
<dbReference type="KEGG" id="btab:109037993"/>
<dbReference type="PIRSF" id="PIRSF004749">
    <property type="entry name" value="Pep_def"/>
    <property type="match status" value="1"/>
</dbReference>
<comment type="similarity">
    <text evidence="1 7">Belongs to the polypeptide deformylase family.</text>
</comment>
<dbReference type="CDD" id="cd00487">
    <property type="entry name" value="Pep_deformylase"/>
    <property type="match status" value="1"/>
</dbReference>
<evidence type="ECO:0000256" key="3">
    <source>
        <dbReference type="ARBA" id="ARBA00022801"/>
    </source>
</evidence>
<dbReference type="Gene3D" id="3.90.45.10">
    <property type="entry name" value="Peptide deformylase"/>
    <property type="match status" value="1"/>
</dbReference>
<comment type="catalytic activity">
    <reaction evidence="6 7">
        <text>N-terminal N-formyl-L-methionyl-[peptide] + H2O = N-terminal L-methionyl-[peptide] + formate</text>
        <dbReference type="Rhea" id="RHEA:24420"/>
        <dbReference type="Rhea" id="RHEA-COMP:10639"/>
        <dbReference type="Rhea" id="RHEA-COMP:10640"/>
        <dbReference type="ChEBI" id="CHEBI:15377"/>
        <dbReference type="ChEBI" id="CHEBI:15740"/>
        <dbReference type="ChEBI" id="CHEBI:49298"/>
        <dbReference type="ChEBI" id="CHEBI:64731"/>
        <dbReference type="EC" id="3.5.1.88"/>
    </reaction>
</comment>
<keyword evidence="4 7" id="KW-0648">Protein biosynthesis</keyword>
<reference evidence="8" key="1">
    <citation type="submission" date="2021-12" db="EMBL/GenBank/DDBJ databases">
        <authorList>
            <person name="King R."/>
        </authorList>
    </citation>
    <scope>NUCLEOTIDE SEQUENCE</scope>
</reference>
<organism evidence="8 9">
    <name type="scientific">Bemisia tabaci</name>
    <name type="common">Sweetpotato whitefly</name>
    <name type="synonym">Aleurodes tabaci</name>
    <dbReference type="NCBI Taxonomy" id="7038"/>
    <lineage>
        <taxon>Eukaryota</taxon>
        <taxon>Metazoa</taxon>
        <taxon>Ecdysozoa</taxon>
        <taxon>Arthropoda</taxon>
        <taxon>Hexapoda</taxon>
        <taxon>Insecta</taxon>
        <taxon>Pterygota</taxon>
        <taxon>Neoptera</taxon>
        <taxon>Paraneoptera</taxon>
        <taxon>Hemiptera</taxon>
        <taxon>Sternorrhyncha</taxon>
        <taxon>Aleyrodoidea</taxon>
        <taxon>Aleyrodidae</taxon>
        <taxon>Aleyrodinae</taxon>
        <taxon>Bemisia</taxon>
    </lineage>
</organism>
<dbReference type="FunFam" id="3.90.45.10:FF:000003">
    <property type="entry name" value="Peptide deformylase"/>
    <property type="match status" value="1"/>
</dbReference>
<evidence type="ECO:0000256" key="1">
    <source>
        <dbReference type="ARBA" id="ARBA00010759"/>
    </source>
</evidence>
<evidence type="ECO:0000256" key="5">
    <source>
        <dbReference type="ARBA" id="ARBA00037114"/>
    </source>
</evidence>
<protein>
    <recommendedName>
        <fullName evidence="7">Peptide deformylase</fullName>
        <ecNumber evidence="7">3.5.1.88</ecNumber>
    </recommendedName>
</protein>
<gene>
    <name evidence="8" type="ORF">BEMITA_LOCUS7956</name>
</gene>
<accession>A0A9P0F2F7</accession>
<dbReference type="PANTHER" id="PTHR10458">
    <property type="entry name" value="PEPTIDE DEFORMYLASE"/>
    <property type="match status" value="1"/>
</dbReference>